<dbReference type="CDD" id="cd16267">
    <property type="entry name" value="HBS1-like_II"/>
    <property type="match status" value="1"/>
</dbReference>
<feature type="compositionally biased region" description="Polar residues" evidence="10">
    <location>
        <begin position="186"/>
        <end position="205"/>
    </location>
</feature>
<dbReference type="Gene3D" id="1.10.8.10">
    <property type="entry name" value="DNA helicase RuvA subunit, C-terminal domain"/>
    <property type="match status" value="1"/>
</dbReference>
<dbReference type="SUPFAM" id="SSF52540">
    <property type="entry name" value="P-loop containing nucleoside triphosphate hydrolases"/>
    <property type="match status" value="1"/>
</dbReference>
<dbReference type="InterPro" id="IPR004161">
    <property type="entry name" value="EFTu-like_2"/>
</dbReference>
<dbReference type="EnsemblMetazoa" id="XM_019900014.1">
    <property type="protein sequence ID" value="XP_019755573.1"/>
    <property type="gene ID" value="LOC109534359"/>
</dbReference>
<dbReference type="InterPro" id="IPR054696">
    <property type="entry name" value="GTP-eEF1A_C"/>
</dbReference>
<dbReference type="Pfam" id="PF22594">
    <property type="entry name" value="GTP-eEF1A_C"/>
    <property type="match status" value="1"/>
</dbReference>
<evidence type="ECO:0000259" key="11">
    <source>
        <dbReference type="PROSITE" id="PS51722"/>
    </source>
</evidence>
<protein>
    <recommendedName>
        <fullName evidence="11">Tr-type G domain-containing protein</fullName>
    </recommendedName>
</protein>
<dbReference type="EMBL" id="KB740635">
    <property type="protein sequence ID" value="ENN79831.1"/>
    <property type="molecule type" value="Genomic_DNA"/>
</dbReference>
<dbReference type="InterPro" id="IPR027417">
    <property type="entry name" value="P-loop_NTPase"/>
</dbReference>
<evidence type="ECO:0000256" key="8">
    <source>
        <dbReference type="ARBA" id="ARBA00023134"/>
    </source>
</evidence>
<accession>N6UGR3</accession>
<dbReference type="FunFam" id="2.40.30.10:FF:000020">
    <property type="entry name" value="Translation elongation factor EF-1"/>
    <property type="match status" value="1"/>
</dbReference>
<dbReference type="InterPro" id="IPR009001">
    <property type="entry name" value="Transl_elong_EF1A/Init_IF2_C"/>
</dbReference>
<keyword evidence="3" id="KW-0963">Cytoplasm</keyword>
<evidence type="ECO:0000256" key="1">
    <source>
        <dbReference type="ARBA" id="ARBA00004496"/>
    </source>
</evidence>
<feature type="domain" description="Tr-type G" evidence="11">
    <location>
        <begin position="241"/>
        <end position="467"/>
    </location>
</feature>
<name>N6UGR3_DENPD</name>
<sequence>MARHRDIRNLDYEDEYDGYDDVYGHSVDDDYYISPSNRQFIYNRETSRDSRFEHADDIQEVDEVDELTDIQKAKLNSCMHEIKNTLGTVTISKANLVGLILKYQFNIELVVNAILEDPQFETNDETIKNRGASLTRPSVVDPVPTFVGKVVTSTTTNVVKGFNLPSRDAKLPPKVLELTNKDLTHRVNSTPNAQSPSSGRGQSPASDRVTPECSEGEEKVGRPDLKVDAEAVYKKERGLGKEHLYMVVIGHVDAGKSTLMGRLLCELGQVNKKTMHKYEQESKKVGKQSFMYAWVLDEAGEERNRGITMDVGRHSFETKNKEITILDAPGHKDFIPNMISGAAQADVGLLVVDATKGEFETGFDLGGQTREHALLVKSLGVNQLTVVINKLDTVSWSKDRFDEIVQKLKSFLRQAGFKENNVNFVPCSGLTGQNLIQPPTENEILEWYDGPCLIEAIDKFTSPARPVIKPFRFSVNDIFKGTGSGFCVEGRIETGLINIGDKVMICPSKDQSAVKTIMIDDASKRIAFAGDQATLTLSGLEIQNVSIGNILCDVHYPIPVSNKFEARILVFSVAIPITKGYSVILHHQSLAEQAVITKLISQLNKSSGEVEKKHPRYLRKNSNAIVEITVSKPIALELFSECKELGRVMLRVAGTTIAAGLITRIISAN</sequence>
<dbReference type="FunFam" id="2.40.30.10:FF:000070">
    <property type="entry name" value="Translation elongation factor EF-1 subunit"/>
    <property type="match status" value="1"/>
</dbReference>
<dbReference type="Gene3D" id="2.40.30.10">
    <property type="entry name" value="Translation factors"/>
    <property type="match status" value="2"/>
</dbReference>
<dbReference type="InterPro" id="IPR037189">
    <property type="entry name" value="HBS1-like_N_sf"/>
</dbReference>
<reference evidence="12 14" key="1">
    <citation type="journal article" date="2013" name="Genome Biol.">
        <title>Draft genome of the mountain pine beetle, Dendroctonus ponderosae Hopkins, a major forest pest.</title>
        <authorList>
            <person name="Keeling C.I."/>
            <person name="Yuen M.M."/>
            <person name="Liao N.Y."/>
            <person name="Docking T.R."/>
            <person name="Chan S.K."/>
            <person name="Taylor G.A."/>
            <person name="Palmquist D.L."/>
            <person name="Jackman S.D."/>
            <person name="Nguyen A."/>
            <person name="Li M."/>
            <person name="Henderson H."/>
            <person name="Janes J.K."/>
            <person name="Zhao Y."/>
            <person name="Pandoh P."/>
            <person name="Moore R."/>
            <person name="Sperling F.A."/>
            <person name="Huber D.P."/>
            <person name="Birol I."/>
            <person name="Jones S.J."/>
            <person name="Bohlmann J."/>
        </authorList>
    </citation>
    <scope>NUCLEOTIDE SEQUENCE</scope>
</reference>
<dbReference type="FunFam" id="3.40.50.300:FF:000204">
    <property type="entry name" value="Translation elongation factor Tu"/>
    <property type="match status" value="1"/>
</dbReference>
<dbReference type="CDD" id="cd01883">
    <property type="entry name" value="EF1_alpha"/>
    <property type="match status" value="1"/>
</dbReference>
<comment type="subcellular location">
    <subcellularLocation>
        <location evidence="1">Cytoplasm</location>
    </subcellularLocation>
</comment>
<comment type="similarity">
    <text evidence="2">Belongs to the TRAFAC class translation factor GTPase superfamily. Classic translation factor GTPase family. EF-Tu/EF-1A subfamily.</text>
</comment>
<evidence type="ECO:0000256" key="5">
    <source>
        <dbReference type="ARBA" id="ARBA00022741"/>
    </source>
</evidence>
<dbReference type="KEGG" id="dpa:109534359"/>
<evidence type="ECO:0000256" key="7">
    <source>
        <dbReference type="ARBA" id="ARBA00022917"/>
    </source>
</evidence>
<evidence type="ECO:0000256" key="4">
    <source>
        <dbReference type="ARBA" id="ARBA00022553"/>
    </source>
</evidence>
<dbReference type="HOGENOM" id="CLU_007265_3_6_1"/>
<gene>
    <name evidence="13" type="primary">109534359</name>
    <name evidence="12" type="ORF">YQE_03654</name>
</gene>
<dbReference type="OMA" id="FCICGRI"/>
<dbReference type="PRINTS" id="PR00315">
    <property type="entry name" value="ELONGATNFCT"/>
</dbReference>
<dbReference type="AlphaFoldDB" id="N6UGR3"/>
<dbReference type="Pfam" id="PF03144">
    <property type="entry name" value="GTP_EFTU_D2"/>
    <property type="match status" value="1"/>
</dbReference>
<evidence type="ECO:0000256" key="10">
    <source>
        <dbReference type="SAM" id="MobiDB-lite"/>
    </source>
</evidence>
<dbReference type="InterPro" id="IPR009000">
    <property type="entry name" value="Transl_B-barrel_sf"/>
</dbReference>
<dbReference type="Pfam" id="PF00009">
    <property type="entry name" value="GTP_EFTU"/>
    <property type="match status" value="1"/>
</dbReference>
<dbReference type="SUPFAM" id="SSF50465">
    <property type="entry name" value="EF-Tu/eEF-1alpha/eIF2-gamma C-terminal domain"/>
    <property type="match status" value="1"/>
</dbReference>
<feature type="non-terminal residue" evidence="12">
    <location>
        <position position="1"/>
    </location>
</feature>
<evidence type="ECO:0000256" key="3">
    <source>
        <dbReference type="ARBA" id="ARBA00022490"/>
    </source>
</evidence>
<dbReference type="GO" id="GO:0005525">
    <property type="term" value="F:GTP binding"/>
    <property type="evidence" value="ECO:0007669"/>
    <property type="project" value="UniProtKB-KW"/>
</dbReference>
<dbReference type="GO" id="GO:0005737">
    <property type="term" value="C:cytoplasm"/>
    <property type="evidence" value="ECO:0007669"/>
    <property type="project" value="UniProtKB-SubCell"/>
</dbReference>
<feature type="region of interest" description="Disordered" evidence="10">
    <location>
        <begin position="180"/>
        <end position="222"/>
    </location>
</feature>
<dbReference type="Gene3D" id="3.40.50.300">
    <property type="entry name" value="P-loop containing nucleotide triphosphate hydrolases"/>
    <property type="match status" value="1"/>
</dbReference>
<dbReference type="PANTHER" id="PTHR23115">
    <property type="entry name" value="TRANSLATION FACTOR"/>
    <property type="match status" value="1"/>
</dbReference>
<keyword evidence="14" id="KW-1185">Reference proteome</keyword>
<proteinExistence type="inferred from homology"/>
<dbReference type="InterPro" id="IPR000795">
    <property type="entry name" value="T_Tr_GTP-bd_dom"/>
</dbReference>
<dbReference type="CDD" id="cd04093">
    <property type="entry name" value="HBS1_C_III"/>
    <property type="match status" value="1"/>
</dbReference>
<evidence type="ECO:0000313" key="13">
    <source>
        <dbReference type="EnsemblMetazoa" id="XP_019755573.1"/>
    </source>
</evidence>
<dbReference type="GO" id="GO:0003924">
    <property type="term" value="F:GTPase activity"/>
    <property type="evidence" value="ECO:0007669"/>
    <property type="project" value="InterPro"/>
</dbReference>
<dbReference type="GO" id="GO:0006412">
    <property type="term" value="P:translation"/>
    <property type="evidence" value="ECO:0007669"/>
    <property type="project" value="UniProtKB-KW"/>
</dbReference>
<evidence type="ECO:0000313" key="12">
    <source>
        <dbReference type="EMBL" id="ENN79831.1"/>
    </source>
</evidence>
<dbReference type="SUPFAM" id="SSF109732">
    <property type="entry name" value="HBS1-like domain"/>
    <property type="match status" value="1"/>
</dbReference>
<keyword evidence="6" id="KW-0378">Hydrolase</keyword>
<dbReference type="Proteomes" id="UP000019118">
    <property type="component" value="Unassembled WGS sequence"/>
</dbReference>
<dbReference type="OrthoDB" id="342024at2759"/>
<keyword evidence="7" id="KW-0648">Protein biosynthesis</keyword>
<evidence type="ECO:0000256" key="9">
    <source>
        <dbReference type="ARBA" id="ARBA00049117"/>
    </source>
</evidence>
<keyword evidence="8" id="KW-0342">GTP-binding</keyword>
<dbReference type="InterPro" id="IPR050100">
    <property type="entry name" value="TRAFAC_GTPase_members"/>
</dbReference>
<keyword evidence="5" id="KW-0547">Nucleotide-binding</keyword>
<evidence type="ECO:0000256" key="6">
    <source>
        <dbReference type="ARBA" id="ARBA00022801"/>
    </source>
</evidence>
<evidence type="ECO:0000313" key="14">
    <source>
        <dbReference type="Proteomes" id="UP000019118"/>
    </source>
</evidence>
<keyword evidence="4" id="KW-0597">Phosphoprotein</keyword>
<dbReference type="PROSITE" id="PS51722">
    <property type="entry name" value="G_TR_2"/>
    <property type="match status" value="1"/>
</dbReference>
<dbReference type="SUPFAM" id="SSF50447">
    <property type="entry name" value="Translation proteins"/>
    <property type="match status" value="1"/>
</dbReference>
<organism evidence="12">
    <name type="scientific">Dendroctonus ponderosae</name>
    <name type="common">Mountain pine beetle</name>
    <dbReference type="NCBI Taxonomy" id="77166"/>
    <lineage>
        <taxon>Eukaryota</taxon>
        <taxon>Metazoa</taxon>
        <taxon>Ecdysozoa</taxon>
        <taxon>Arthropoda</taxon>
        <taxon>Hexapoda</taxon>
        <taxon>Insecta</taxon>
        <taxon>Pterygota</taxon>
        <taxon>Neoptera</taxon>
        <taxon>Endopterygota</taxon>
        <taxon>Coleoptera</taxon>
        <taxon>Polyphaga</taxon>
        <taxon>Cucujiformia</taxon>
        <taxon>Curculionidae</taxon>
        <taxon>Scolytinae</taxon>
        <taxon>Dendroctonus</taxon>
    </lineage>
</organism>
<comment type="catalytic activity">
    <reaction evidence="9">
        <text>GTP + H2O = GDP + phosphate + H(+)</text>
        <dbReference type="Rhea" id="RHEA:19669"/>
        <dbReference type="ChEBI" id="CHEBI:15377"/>
        <dbReference type="ChEBI" id="CHEBI:15378"/>
        <dbReference type="ChEBI" id="CHEBI:37565"/>
        <dbReference type="ChEBI" id="CHEBI:43474"/>
        <dbReference type="ChEBI" id="CHEBI:58189"/>
    </reaction>
    <physiologicalReaction direction="left-to-right" evidence="9">
        <dbReference type="Rhea" id="RHEA:19670"/>
    </physiologicalReaction>
</comment>
<evidence type="ECO:0000256" key="2">
    <source>
        <dbReference type="ARBA" id="ARBA00007249"/>
    </source>
</evidence>
<reference evidence="13" key="2">
    <citation type="submission" date="2024-08" db="UniProtKB">
        <authorList>
            <consortium name="EnsemblMetazoa"/>
        </authorList>
    </citation>
    <scope>IDENTIFICATION</scope>
</reference>